<dbReference type="Pfam" id="PF18962">
    <property type="entry name" value="Por_Secre_tail"/>
    <property type="match status" value="1"/>
</dbReference>
<dbReference type="Pfam" id="PF00082">
    <property type="entry name" value="Peptidase_S8"/>
    <property type="match status" value="1"/>
</dbReference>
<dbReference type="InterPro" id="IPR023828">
    <property type="entry name" value="Peptidase_S8_Ser-AS"/>
</dbReference>
<dbReference type="GO" id="GO:0006508">
    <property type="term" value="P:proteolysis"/>
    <property type="evidence" value="ECO:0007669"/>
    <property type="project" value="UniProtKB-KW"/>
</dbReference>
<dbReference type="PROSITE" id="PS50853">
    <property type="entry name" value="FN3"/>
    <property type="match status" value="1"/>
</dbReference>
<evidence type="ECO:0000259" key="7">
    <source>
        <dbReference type="PROSITE" id="PS50853"/>
    </source>
</evidence>
<name>A0AAX1NFQ9_9BACT</name>
<evidence type="ECO:0000256" key="5">
    <source>
        <dbReference type="PROSITE-ProRule" id="PRU01240"/>
    </source>
</evidence>
<dbReference type="InterPro" id="IPR026444">
    <property type="entry name" value="Secre_tail"/>
</dbReference>
<keyword evidence="3 5" id="KW-0378">Hydrolase</keyword>
<sequence length="2523" mass="283263">MKKIYNLIILSLFLCLGSTAFGQTPEVVPGKIRVKFSPNMVRNFRTIDTPDQDTRVDLTGVTQIDAFNTSQQIDGFKRVFPFSLKNEAKHRAHGLHLWYEISFDEVRSPAHMVESYQVLDGVEIAKPVYKKSYIEPAEFKPYTPSSSQRVQNSYPFDDPFLKDQWHYENYGDIIGEADADIDLFKAWEKTTGSSDVIVAIIDGGMDVAHDDLKDAMWVNEAEANGEPGVDDDQNGYVDDINGYNFVAGGNVSATDHGSHVGGTVAATNNNGIGVGGVAGGDGTEGSGARLMSCQIFLQSGSSTGVANAFVYAADNGAVIAQNSWSYTSTGYYEQEVLDAIDYFIEEAGQYEGSPMKGGIVFFSAGNTGYNQEIWPGMYEKVYTVAASDASNNPTEYTTHGTHVDILAPGGSLFNVQYEGVLSTVPGNQYAFMQGTSMACPHVSGVAALVLSEFGGEDFTPEDLKQRIIDFSQPFDDDMHEYWNGLVGRGMLNAVNSLSVNSDQKPETPVIKAENVYHDAFDVTWKVPYDADDEQPNAFYVWFSQLELTEDNYESISPYVFESSVNAGETFRLTIGNTREKQDFYFIVKAVDKWGNESDRSNILKITTGEAPRLVLEQDSIILEIDVQQQEMLSENIIIKNTKGGILKWSAYAKNFGYIPEESLDEYLSSQNYVEDSGAKIVFDADGMPTITLHQPNTNKAPAYASPNNQGVMANIGEVPLERHPSFDTLKQIGEYRSGLQYDWDEWPENALGVDAPEIMGFSHATVFEINRGLTFNLTHVAAFVNTVNTEEPIVVEIRKGGIEGPTYAETIHTQDFYVRDSTLGWIEIPLTRNFRFENDEVFWVVMHHPTNDPFPITCNLSGTYPGDVYWVSRNSGRTFENAQYRAVWLYYYLKVRALSTGNDGAWVYMDPHEGEVGPHKDETPSLKIDPSGLINGLHKSVVGLYTNDPNYPAASVFVDVTVKGQTPYLDVEDIYHLDQSFVGVEQYNELHVANNGYGNLEIYDYTSDIDGLELIKNDEDTLFIYAREEVNLAVNYTPQSLGMHQGYITLNTNIGDVKLLVTAQASSPAIATVKNANLNTTVNYENEEEVELSFTLENTGDYPLTYRIPSDLYEKYEGNQNDIRELFSEGHYPTDEIESPRRVTSIYTEITSDDLNGPMAGAFEDISTTGTPISHITLAYATAYGIEMGFDFPYFDGVFDRININAEGVMSFGQLWTTNADFSFPMANKAEGGIALMWHGFDPIRNFQTGVKRGEIYYESKGDRFIVQYHKVIQNNREGEMTIQAVLFADGTIEFRYKDIETSNFYDKGLIGIQNIEEDYGITFQARAQDNVADGYVSPLKDDFVIRYERHEDKPFVKMVTPQEGTLLKGESTDITLTVNHLDFNLTDGDHLNKLFIFNNGTDPYQEVEVNLTVIGEEDVTLNVDELNFEAVTVNDTLSLELSVDNAGSKGVEITQVDLPEYILSDIELPYWVAPQSENKFFFSFAPLTKVTKDDVAIITLSNGEELHVDIKGFSLESPRLAFDNAPVHIELNAGEIKEMAFEIENNSNDQNLWYSILPKNILSVLGLEDYTRESADTLSFDYGVTDTQDDPSAYLGYSYESIVKEENRIHVSSDAYQGVKLPFKFWFYGEEYDSAWMNEHGYISIVPPELNTNNTHPLFVKDDLQKGLIAPHWALFTLNKVVAESGLYYQAFDDKAVFEWHMMVHQQGEVVGGAATFQAILHKNGQIEFLYDDVDTYNGEFNFGIESPDERFVIDLGRNEVDWEAVYGQEFDDHRRILITPPAKGFVRPNAREEFTIQLDGSMVFDGHYEDTLWVVSNSMFEDSVSFLPLEIDVYGEASPEIAEMVNFDTLFYIEDEVFVQPIILKNIGTKSYQLDKILYDDDNGLEVQYADGKKIFTSGTGQIYDDIIVAPQSEDTLYVAYAAETLTDINEVITWEVNGTEYSTTVKAVMIDPPVLHIPTEDVTIEVTDQETMQHQISVVNNGNSSLNYQAEVIYRLTEGQKVEHSEDITFADSLLYDYYNNTNKAQGYWASLGGMPTSVASKHKAPEAGFLITHVRSNVDYINNGVFTVRIEIVKGGADPVEGERVAMENFTQEFTSGEKWILLPFENPVYMDPNEEYWIVVHHPPGYFKVGFDLDYSKDFDFDSQLTSFDGGDFWGYDPDQPRIWKTRALSATALTGWFTMDTYSGTVSAGDNEVINTNIDFDSLRTGNHLATVRFRSNDPMVNYEDVNFLIKGNVAPEFTYTPDQFGKIFVDENDSKVFNIMASDFEKSALRFSVDSAIDFIEVKHVNDSIAQLIIEPTFEHQGDYEIEVTVEDEWGGNSTHSLILGVNNVNRAPIVTPFSELYMNASRGDLKMISLPNNITDLDEDVLGYFVQNFHPDIVEVAYGDDEAIIIPKEEGVAVLAYGADDFNGGFSYEFIYVIVEGSINSIDGTEQLTMKVYPNPTTSMSHLQMRLPKASEVEIQLFNIQGQKVKEVYKDYLPSGEHQISTDLNALRKGMYIYKVFVDSYPTEAIKIIKE</sequence>
<feature type="active site" description="Charge relay system" evidence="5">
    <location>
        <position position="436"/>
    </location>
</feature>
<dbReference type="InterPro" id="IPR003961">
    <property type="entry name" value="FN3_dom"/>
</dbReference>
<dbReference type="KEGG" id="fya:KMW28_21960"/>
<dbReference type="NCBIfam" id="TIGR04183">
    <property type="entry name" value="Por_Secre_tail"/>
    <property type="match status" value="1"/>
</dbReference>
<dbReference type="EMBL" id="CP076133">
    <property type="protein sequence ID" value="QWG05093.1"/>
    <property type="molecule type" value="Genomic_DNA"/>
</dbReference>
<dbReference type="PROSITE" id="PS00138">
    <property type="entry name" value="SUBTILASE_SER"/>
    <property type="match status" value="1"/>
</dbReference>
<feature type="active site" description="Charge relay system" evidence="5">
    <location>
        <position position="256"/>
    </location>
</feature>
<evidence type="ECO:0000313" key="9">
    <source>
        <dbReference type="Proteomes" id="UP000678679"/>
    </source>
</evidence>
<dbReference type="GO" id="GO:0004252">
    <property type="term" value="F:serine-type endopeptidase activity"/>
    <property type="evidence" value="ECO:0007669"/>
    <property type="project" value="UniProtKB-UniRule"/>
</dbReference>
<dbReference type="Proteomes" id="UP000678679">
    <property type="component" value="Chromosome 2"/>
</dbReference>
<dbReference type="RefSeq" id="WP_169662229.1">
    <property type="nucleotide sequence ID" value="NZ_CP076133.1"/>
</dbReference>
<comment type="similarity">
    <text evidence="1 5">Belongs to the peptidase S8 family.</text>
</comment>
<evidence type="ECO:0000256" key="1">
    <source>
        <dbReference type="ARBA" id="ARBA00011073"/>
    </source>
</evidence>
<dbReference type="PROSITE" id="PS00137">
    <property type="entry name" value="SUBTILASE_HIS"/>
    <property type="match status" value="1"/>
</dbReference>
<dbReference type="PANTHER" id="PTHR43806:SF11">
    <property type="entry name" value="CEREVISIN-RELATED"/>
    <property type="match status" value="1"/>
</dbReference>
<feature type="active site" description="Charge relay system" evidence="5">
    <location>
        <position position="202"/>
    </location>
</feature>
<dbReference type="Gene3D" id="2.60.40.10">
    <property type="entry name" value="Immunoglobulins"/>
    <property type="match status" value="1"/>
</dbReference>
<proteinExistence type="inferred from homology"/>
<evidence type="ECO:0000256" key="3">
    <source>
        <dbReference type="ARBA" id="ARBA00022801"/>
    </source>
</evidence>
<evidence type="ECO:0000256" key="4">
    <source>
        <dbReference type="ARBA" id="ARBA00022825"/>
    </source>
</evidence>
<dbReference type="InterPro" id="IPR036852">
    <property type="entry name" value="Peptidase_S8/S53_dom_sf"/>
</dbReference>
<keyword evidence="6" id="KW-0732">Signal</keyword>
<feature type="domain" description="Fibronectin type-III" evidence="7">
    <location>
        <begin position="504"/>
        <end position="610"/>
    </location>
</feature>
<evidence type="ECO:0000313" key="8">
    <source>
        <dbReference type="EMBL" id="QWG05093.1"/>
    </source>
</evidence>
<evidence type="ECO:0000256" key="2">
    <source>
        <dbReference type="ARBA" id="ARBA00022670"/>
    </source>
</evidence>
<evidence type="ECO:0000256" key="6">
    <source>
        <dbReference type="SAM" id="SignalP"/>
    </source>
</evidence>
<keyword evidence="2 5" id="KW-0645">Protease</keyword>
<gene>
    <name evidence="8" type="ORF">KMW28_21960</name>
</gene>
<dbReference type="InterPro" id="IPR013783">
    <property type="entry name" value="Ig-like_fold"/>
</dbReference>
<dbReference type="PROSITE" id="PS51892">
    <property type="entry name" value="SUBTILASE"/>
    <property type="match status" value="1"/>
</dbReference>
<keyword evidence="4 5" id="KW-0720">Serine protease</keyword>
<keyword evidence="9" id="KW-1185">Reference proteome</keyword>
<dbReference type="SUPFAM" id="SSF49265">
    <property type="entry name" value="Fibronectin type III"/>
    <property type="match status" value="1"/>
</dbReference>
<dbReference type="InterPro" id="IPR036116">
    <property type="entry name" value="FN3_sf"/>
</dbReference>
<protein>
    <submittedName>
        <fullName evidence="8">S8 family serine peptidase</fullName>
    </submittedName>
</protein>
<dbReference type="InterPro" id="IPR022398">
    <property type="entry name" value="Peptidase_S8_His-AS"/>
</dbReference>
<feature type="chain" id="PRO_5043533323" evidence="6">
    <location>
        <begin position="23"/>
        <end position="2523"/>
    </location>
</feature>
<reference evidence="8 9" key="1">
    <citation type="submission" date="2021-05" db="EMBL/GenBank/DDBJ databases">
        <title>Comparative genomic studies on the polysaccharide-degrading batcterial strains of the Flammeovirga genus.</title>
        <authorList>
            <person name="Zewei F."/>
            <person name="Zheng Z."/>
            <person name="Yu L."/>
            <person name="Ruyue G."/>
            <person name="Yanhong M."/>
            <person name="Yuanyuan C."/>
            <person name="Jingyan G."/>
            <person name="Wenjun H."/>
        </authorList>
    </citation>
    <scope>NUCLEOTIDE SEQUENCE [LARGE SCALE GENOMIC DNA]</scope>
    <source>
        <strain evidence="8 9">NBRC:100898</strain>
    </source>
</reference>
<organism evidence="8 9">
    <name type="scientific">Flammeovirga yaeyamensis</name>
    <dbReference type="NCBI Taxonomy" id="367791"/>
    <lineage>
        <taxon>Bacteria</taxon>
        <taxon>Pseudomonadati</taxon>
        <taxon>Bacteroidota</taxon>
        <taxon>Cytophagia</taxon>
        <taxon>Cytophagales</taxon>
        <taxon>Flammeovirgaceae</taxon>
        <taxon>Flammeovirga</taxon>
    </lineage>
</organism>
<dbReference type="InterPro" id="IPR000209">
    <property type="entry name" value="Peptidase_S8/S53_dom"/>
</dbReference>
<dbReference type="Gene3D" id="3.40.50.200">
    <property type="entry name" value="Peptidase S8/S53 domain"/>
    <property type="match status" value="1"/>
</dbReference>
<dbReference type="SUPFAM" id="SSF52743">
    <property type="entry name" value="Subtilisin-like"/>
    <property type="match status" value="1"/>
</dbReference>
<feature type="signal peptide" evidence="6">
    <location>
        <begin position="1"/>
        <end position="22"/>
    </location>
</feature>
<dbReference type="PANTHER" id="PTHR43806">
    <property type="entry name" value="PEPTIDASE S8"/>
    <property type="match status" value="1"/>
</dbReference>
<dbReference type="InterPro" id="IPR015500">
    <property type="entry name" value="Peptidase_S8_subtilisin-rel"/>
</dbReference>
<dbReference type="InterPro" id="IPR050131">
    <property type="entry name" value="Peptidase_S8_subtilisin-like"/>
</dbReference>
<dbReference type="PRINTS" id="PR00723">
    <property type="entry name" value="SUBTILISIN"/>
</dbReference>
<accession>A0AAX1NFQ9</accession>